<evidence type="ECO:0000256" key="1">
    <source>
        <dbReference type="ARBA" id="ARBA00005436"/>
    </source>
</evidence>
<sequence length="92" mass="10552">MKKRLRNYSVSGGGRQAQARNQLLLVQHLIKLKRFDYDAEKIVELLRAENVSVESYWPGLFAKLCEKKNLDELIMNIGAAATDEKLSVIKFE</sequence>
<dbReference type="Gene3D" id="1.10.10.1410">
    <property type="match status" value="1"/>
</dbReference>
<comment type="similarity">
    <text evidence="1">Belongs to the eukaryotic ribosomal protein P1/P2 family.</text>
</comment>
<name>A0A2U1MNZ9_ARTAN</name>
<evidence type="ECO:0000256" key="4">
    <source>
        <dbReference type="ARBA" id="ARBA00023274"/>
    </source>
</evidence>
<dbReference type="GO" id="GO:0030295">
    <property type="term" value="F:protein kinase activator activity"/>
    <property type="evidence" value="ECO:0007669"/>
    <property type="project" value="TreeGrafter"/>
</dbReference>
<gene>
    <name evidence="5" type="ORF">CTI12_AA357760</name>
</gene>
<dbReference type="Proteomes" id="UP000245207">
    <property type="component" value="Unassembled WGS sequence"/>
</dbReference>
<evidence type="ECO:0000256" key="2">
    <source>
        <dbReference type="ARBA" id="ARBA00011266"/>
    </source>
</evidence>
<dbReference type="FunFam" id="1.10.10.1410:FF:000002">
    <property type="entry name" value="60S acidic ribosomal protein P2"/>
    <property type="match status" value="1"/>
</dbReference>
<accession>A0A2U1MNZ9</accession>
<dbReference type="InterPro" id="IPR038716">
    <property type="entry name" value="P1/P2_N_sf"/>
</dbReference>
<evidence type="ECO:0000256" key="3">
    <source>
        <dbReference type="ARBA" id="ARBA00022980"/>
    </source>
</evidence>
<evidence type="ECO:0000313" key="6">
    <source>
        <dbReference type="Proteomes" id="UP000245207"/>
    </source>
</evidence>
<dbReference type="GO" id="GO:0043021">
    <property type="term" value="F:ribonucleoprotein complex binding"/>
    <property type="evidence" value="ECO:0007669"/>
    <property type="project" value="TreeGrafter"/>
</dbReference>
<dbReference type="PANTHER" id="PTHR45696">
    <property type="entry name" value="60S ACIDIC RIBOSOMAL PROTEIN P1"/>
    <property type="match status" value="1"/>
</dbReference>
<dbReference type="EMBL" id="PKPP01004733">
    <property type="protein sequence ID" value="PWA62991.1"/>
    <property type="molecule type" value="Genomic_DNA"/>
</dbReference>
<dbReference type="PANTHER" id="PTHR45696:SF10">
    <property type="entry name" value="LARGE RIBOSOMAL SUBUNIT PROTEIN P1"/>
    <property type="match status" value="1"/>
</dbReference>
<dbReference type="STRING" id="35608.A0A2U1MNZ9"/>
<proteinExistence type="inferred from homology"/>
<organism evidence="5 6">
    <name type="scientific">Artemisia annua</name>
    <name type="common">Sweet wormwood</name>
    <dbReference type="NCBI Taxonomy" id="35608"/>
    <lineage>
        <taxon>Eukaryota</taxon>
        <taxon>Viridiplantae</taxon>
        <taxon>Streptophyta</taxon>
        <taxon>Embryophyta</taxon>
        <taxon>Tracheophyta</taxon>
        <taxon>Spermatophyta</taxon>
        <taxon>Magnoliopsida</taxon>
        <taxon>eudicotyledons</taxon>
        <taxon>Gunneridae</taxon>
        <taxon>Pentapetalae</taxon>
        <taxon>asterids</taxon>
        <taxon>campanulids</taxon>
        <taxon>Asterales</taxon>
        <taxon>Asteraceae</taxon>
        <taxon>Asteroideae</taxon>
        <taxon>Anthemideae</taxon>
        <taxon>Artemisiinae</taxon>
        <taxon>Artemisia</taxon>
    </lineage>
</organism>
<evidence type="ECO:0000313" key="5">
    <source>
        <dbReference type="EMBL" id="PWA62991.1"/>
    </source>
</evidence>
<dbReference type="GO" id="GO:0003735">
    <property type="term" value="F:structural constituent of ribosome"/>
    <property type="evidence" value="ECO:0007669"/>
    <property type="project" value="TreeGrafter"/>
</dbReference>
<keyword evidence="4" id="KW-0687">Ribonucleoprotein</keyword>
<keyword evidence="6" id="KW-1185">Reference proteome</keyword>
<dbReference type="AlphaFoldDB" id="A0A2U1MNZ9"/>
<reference evidence="5 6" key="1">
    <citation type="journal article" date="2018" name="Mol. Plant">
        <title>The genome of Artemisia annua provides insight into the evolution of Asteraceae family and artemisinin biosynthesis.</title>
        <authorList>
            <person name="Shen Q."/>
            <person name="Zhang L."/>
            <person name="Liao Z."/>
            <person name="Wang S."/>
            <person name="Yan T."/>
            <person name="Shi P."/>
            <person name="Liu M."/>
            <person name="Fu X."/>
            <person name="Pan Q."/>
            <person name="Wang Y."/>
            <person name="Lv Z."/>
            <person name="Lu X."/>
            <person name="Zhang F."/>
            <person name="Jiang W."/>
            <person name="Ma Y."/>
            <person name="Chen M."/>
            <person name="Hao X."/>
            <person name="Li L."/>
            <person name="Tang Y."/>
            <person name="Lv G."/>
            <person name="Zhou Y."/>
            <person name="Sun X."/>
            <person name="Brodelius P.E."/>
            <person name="Rose J.K.C."/>
            <person name="Tang K."/>
        </authorList>
    </citation>
    <scope>NUCLEOTIDE SEQUENCE [LARGE SCALE GENOMIC DNA]</scope>
    <source>
        <strain evidence="6">cv. Huhao1</strain>
        <tissue evidence="5">Leaf</tissue>
    </source>
</reference>
<dbReference type="Pfam" id="PF00428">
    <property type="entry name" value="Ribosomal_60s"/>
    <property type="match status" value="1"/>
</dbReference>
<comment type="caution">
    <text evidence="5">The sequence shown here is derived from an EMBL/GenBank/DDBJ whole genome shotgun (WGS) entry which is preliminary data.</text>
</comment>
<dbReference type="GO" id="GO:0022625">
    <property type="term" value="C:cytosolic large ribosomal subunit"/>
    <property type="evidence" value="ECO:0007669"/>
    <property type="project" value="TreeGrafter"/>
</dbReference>
<comment type="subunit">
    <text evidence="2">P1 and P2 exist as dimers at the large ribosomal subunit.</text>
</comment>
<dbReference type="GO" id="GO:0002181">
    <property type="term" value="P:cytoplasmic translation"/>
    <property type="evidence" value="ECO:0007669"/>
    <property type="project" value="TreeGrafter"/>
</dbReference>
<keyword evidence="3 5" id="KW-0689">Ribosomal protein</keyword>
<dbReference type="CDD" id="cd05831">
    <property type="entry name" value="Ribosomal_P1"/>
    <property type="match status" value="1"/>
</dbReference>
<dbReference type="OrthoDB" id="2194681at2759"/>
<protein>
    <submittedName>
        <fullName evidence="5">60S acidic ribosomal protein P1</fullName>
    </submittedName>
</protein>